<dbReference type="AlphaFoldDB" id="A0A6A5QRX6"/>
<dbReference type="EMBL" id="ML979134">
    <property type="protein sequence ID" value="KAF1918435.1"/>
    <property type="molecule type" value="Genomic_DNA"/>
</dbReference>
<reference evidence="2" key="1">
    <citation type="journal article" date="2020" name="Stud. Mycol.">
        <title>101 Dothideomycetes genomes: a test case for predicting lifestyles and emergence of pathogens.</title>
        <authorList>
            <person name="Haridas S."/>
            <person name="Albert R."/>
            <person name="Binder M."/>
            <person name="Bloem J."/>
            <person name="Labutti K."/>
            <person name="Salamov A."/>
            <person name="Andreopoulos B."/>
            <person name="Baker S."/>
            <person name="Barry K."/>
            <person name="Bills G."/>
            <person name="Bluhm B."/>
            <person name="Cannon C."/>
            <person name="Castanera R."/>
            <person name="Culley D."/>
            <person name="Daum C."/>
            <person name="Ezra D."/>
            <person name="Gonzalez J."/>
            <person name="Henrissat B."/>
            <person name="Kuo A."/>
            <person name="Liang C."/>
            <person name="Lipzen A."/>
            <person name="Lutzoni F."/>
            <person name="Magnuson J."/>
            <person name="Mondo S."/>
            <person name="Nolan M."/>
            <person name="Ohm R."/>
            <person name="Pangilinan J."/>
            <person name="Park H.-J."/>
            <person name="Ramirez L."/>
            <person name="Alfaro M."/>
            <person name="Sun H."/>
            <person name="Tritt A."/>
            <person name="Yoshinaga Y."/>
            <person name="Zwiers L.-H."/>
            <person name="Turgeon B."/>
            <person name="Goodwin S."/>
            <person name="Spatafora J."/>
            <person name="Crous P."/>
            <person name="Grigoriev I."/>
        </authorList>
    </citation>
    <scope>NUCLEOTIDE SEQUENCE</scope>
    <source>
        <strain evidence="2">HMLAC05119</strain>
    </source>
</reference>
<dbReference type="OrthoDB" id="10623242at2759"/>
<evidence type="ECO:0000256" key="1">
    <source>
        <dbReference type="SAM" id="MobiDB-lite"/>
    </source>
</evidence>
<feature type="compositionally biased region" description="Pro residues" evidence="1">
    <location>
        <begin position="15"/>
        <end position="26"/>
    </location>
</feature>
<name>A0A6A5QRX6_AMPQU</name>
<proteinExistence type="predicted"/>
<evidence type="ECO:0000313" key="3">
    <source>
        <dbReference type="Proteomes" id="UP000800096"/>
    </source>
</evidence>
<sequence>MAHQLNVNANTFVPATPPNPPIPTRVPPKKKNRHARHSRAWRCARSQKKKLEDGLHKNVNGHVLPPFSLGNSKSSSSSLLLPHSHPYCKIPSSSYWDLPQRLHPRAWTSVSGIGRGAEWGTAKVQGYGGIMHSDPRPITMEEGEVDYVVEKGYGVGEWRRAEKRGDDAGKEDLGWYQAW</sequence>
<protein>
    <submittedName>
        <fullName evidence="2">Uncharacterized protein</fullName>
    </submittedName>
</protein>
<keyword evidence="3" id="KW-1185">Reference proteome</keyword>
<evidence type="ECO:0000313" key="2">
    <source>
        <dbReference type="EMBL" id="KAF1918435.1"/>
    </source>
</evidence>
<gene>
    <name evidence="2" type="ORF">BDU57DRAFT_199032</name>
</gene>
<accession>A0A6A5QRX6</accession>
<feature type="region of interest" description="Disordered" evidence="1">
    <location>
        <begin position="1"/>
        <end position="39"/>
    </location>
</feature>
<organism evidence="2 3">
    <name type="scientific">Ampelomyces quisqualis</name>
    <name type="common">Powdery mildew agent</name>
    <dbReference type="NCBI Taxonomy" id="50730"/>
    <lineage>
        <taxon>Eukaryota</taxon>
        <taxon>Fungi</taxon>
        <taxon>Dikarya</taxon>
        <taxon>Ascomycota</taxon>
        <taxon>Pezizomycotina</taxon>
        <taxon>Dothideomycetes</taxon>
        <taxon>Pleosporomycetidae</taxon>
        <taxon>Pleosporales</taxon>
        <taxon>Pleosporineae</taxon>
        <taxon>Phaeosphaeriaceae</taxon>
        <taxon>Ampelomyces</taxon>
    </lineage>
</organism>
<feature type="compositionally biased region" description="Basic residues" evidence="1">
    <location>
        <begin position="27"/>
        <end position="39"/>
    </location>
</feature>
<dbReference type="Proteomes" id="UP000800096">
    <property type="component" value="Unassembled WGS sequence"/>
</dbReference>